<comment type="caution">
    <text evidence="2">The sequence shown here is derived from an EMBL/GenBank/DDBJ whole genome shotgun (WGS) entry which is preliminary data.</text>
</comment>
<name>A0A8T0ECC3_ARGBR</name>
<feature type="region of interest" description="Disordered" evidence="1">
    <location>
        <begin position="1"/>
        <end position="42"/>
    </location>
</feature>
<dbReference type="PRINTS" id="PR01217">
    <property type="entry name" value="PRICHEXTENSN"/>
</dbReference>
<protein>
    <submittedName>
        <fullName evidence="2">Uncharacterized protein</fullName>
    </submittedName>
</protein>
<reference evidence="2" key="2">
    <citation type="submission" date="2020-06" db="EMBL/GenBank/DDBJ databases">
        <authorList>
            <person name="Sheffer M."/>
        </authorList>
    </citation>
    <scope>NUCLEOTIDE SEQUENCE</scope>
</reference>
<feature type="compositionally biased region" description="Pro residues" evidence="1">
    <location>
        <begin position="166"/>
        <end position="179"/>
    </location>
</feature>
<dbReference type="AlphaFoldDB" id="A0A8T0ECC3"/>
<evidence type="ECO:0000256" key="1">
    <source>
        <dbReference type="SAM" id="MobiDB-lite"/>
    </source>
</evidence>
<gene>
    <name evidence="2" type="ORF">HNY73_017919</name>
</gene>
<sequence length="293" mass="33106">MATGINYDDPEVRRGMELFGALFPPREPTPPRETGPSAEDIRKGAELFEALFYLSSLPSEISEETPPAAEPTPSPPRPPPVVLEPSPPKPTTPPRRIAVNTPPDWLVRSMDRDQFELPTHPDWYKRFKDPEYRTPPSPRQHVLFTSPPYFPDISSDDSALDEAFLPPSPPPPPEVYSPEPEPLPITEAANYIEGVPFTSFDERFTRCATNSLNTSVIKNIASVFKSAKADKPSETFDFGDDIEKPNEEDFDLATAKQYLIMLYYSMERERLDRENEIRIAFGEPPIPRSKYAI</sequence>
<feature type="compositionally biased region" description="Pro residues" evidence="1">
    <location>
        <begin position="68"/>
        <end position="93"/>
    </location>
</feature>
<feature type="compositionally biased region" description="Basic and acidic residues" evidence="1">
    <location>
        <begin position="122"/>
        <end position="132"/>
    </location>
</feature>
<dbReference type="EMBL" id="JABXBU010002228">
    <property type="protein sequence ID" value="KAF8770379.1"/>
    <property type="molecule type" value="Genomic_DNA"/>
</dbReference>
<reference evidence="2" key="1">
    <citation type="journal article" date="2020" name="bioRxiv">
        <title>Chromosome-level reference genome of the European wasp spider Argiope bruennichi: a resource for studies on range expansion and evolutionary adaptation.</title>
        <authorList>
            <person name="Sheffer M.M."/>
            <person name="Hoppe A."/>
            <person name="Krehenwinkel H."/>
            <person name="Uhl G."/>
            <person name="Kuss A.W."/>
            <person name="Jensen L."/>
            <person name="Jensen C."/>
            <person name="Gillespie R.G."/>
            <person name="Hoff K.J."/>
            <person name="Prost S."/>
        </authorList>
    </citation>
    <scope>NUCLEOTIDE SEQUENCE</scope>
</reference>
<organism evidence="2 3">
    <name type="scientific">Argiope bruennichi</name>
    <name type="common">Wasp spider</name>
    <name type="synonym">Aranea bruennichi</name>
    <dbReference type="NCBI Taxonomy" id="94029"/>
    <lineage>
        <taxon>Eukaryota</taxon>
        <taxon>Metazoa</taxon>
        <taxon>Ecdysozoa</taxon>
        <taxon>Arthropoda</taxon>
        <taxon>Chelicerata</taxon>
        <taxon>Arachnida</taxon>
        <taxon>Araneae</taxon>
        <taxon>Araneomorphae</taxon>
        <taxon>Entelegynae</taxon>
        <taxon>Araneoidea</taxon>
        <taxon>Araneidae</taxon>
        <taxon>Argiope</taxon>
    </lineage>
</organism>
<evidence type="ECO:0000313" key="3">
    <source>
        <dbReference type="Proteomes" id="UP000807504"/>
    </source>
</evidence>
<proteinExistence type="predicted"/>
<accession>A0A8T0ECC3</accession>
<feature type="region of interest" description="Disordered" evidence="1">
    <location>
        <begin position="59"/>
        <end position="179"/>
    </location>
</feature>
<evidence type="ECO:0000313" key="2">
    <source>
        <dbReference type="EMBL" id="KAF8770379.1"/>
    </source>
</evidence>
<keyword evidence="3" id="KW-1185">Reference proteome</keyword>
<dbReference type="Proteomes" id="UP000807504">
    <property type="component" value="Unassembled WGS sequence"/>
</dbReference>